<dbReference type="GO" id="GO:0022857">
    <property type="term" value="F:transmembrane transporter activity"/>
    <property type="evidence" value="ECO:0007669"/>
    <property type="project" value="InterPro"/>
</dbReference>
<evidence type="ECO:0000259" key="8">
    <source>
        <dbReference type="PROSITE" id="PS50850"/>
    </source>
</evidence>
<dbReference type="Pfam" id="PF05977">
    <property type="entry name" value="MFS_3"/>
    <property type="match status" value="1"/>
</dbReference>
<evidence type="ECO:0000313" key="9">
    <source>
        <dbReference type="EMBL" id="MBB5493553.1"/>
    </source>
</evidence>
<dbReference type="PANTHER" id="PTHR23513:SF6">
    <property type="entry name" value="MAJOR FACILITATOR SUPERFAMILY ASSOCIATED DOMAIN-CONTAINING PROTEIN"/>
    <property type="match status" value="1"/>
</dbReference>
<keyword evidence="5 7" id="KW-1133">Transmembrane helix</keyword>
<dbReference type="PROSITE" id="PS50850">
    <property type="entry name" value="MFS"/>
    <property type="match status" value="1"/>
</dbReference>
<name>A0A840WDQ9_9ACTN</name>
<dbReference type="PANTHER" id="PTHR23513">
    <property type="entry name" value="INTEGRAL MEMBRANE EFFLUX PROTEIN-RELATED"/>
    <property type="match status" value="1"/>
</dbReference>
<evidence type="ECO:0000256" key="1">
    <source>
        <dbReference type="ARBA" id="ARBA00004651"/>
    </source>
</evidence>
<dbReference type="SUPFAM" id="SSF103473">
    <property type="entry name" value="MFS general substrate transporter"/>
    <property type="match status" value="1"/>
</dbReference>
<evidence type="ECO:0000256" key="3">
    <source>
        <dbReference type="ARBA" id="ARBA00022475"/>
    </source>
</evidence>
<proteinExistence type="predicted"/>
<feature type="transmembrane region" description="Helical" evidence="7">
    <location>
        <begin position="371"/>
        <end position="389"/>
    </location>
</feature>
<feature type="transmembrane region" description="Helical" evidence="7">
    <location>
        <begin position="281"/>
        <end position="298"/>
    </location>
</feature>
<feature type="transmembrane region" description="Helical" evidence="7">
    <location>
        <begin position="157"/>
        <end position="182"/>
    </location>
</feature>
<organism evidence="9 10">
    <name type="scientific">Nocardiopsis metallicus</name>
    <dbReference type="NCBI Taxonomy" id="179819"/>
    <lineage>
        <taxon>Bacteria</taxon>
        <taxon>Bacillati</taxon>
        <taxon>Actinomycetota</taxon>
        <taxon>Actinomycetes</taxon>
        <taxon>Streptosporangiales</taxon>
        <taxon>Nocardiopsidaceae</taxon>
        <taxon>Nocardiopsis</taxon>
    </lineage>
</organism>
<protein>
    <submittedName>
        <fullName evidence="9">MFS family permease</fullName>
    </submittedName>
</protein>
<dbReference type="InterPro" id="IPR010290">
    <property type="entry name" value="TM_effector"/>
</dbReference>
<feature type="transmembrane region" description="Helical" evidence="7">
    <location>
        <begin position="218"/>
        <end position="238"/>
    </location>
</feature>
<dbReference type="CDD" id="cd06173">
    <property type="entry name" value="MFS_MefA_like"/>
    <property type="match status" value="1"/>
</dbReference>
<gene>
    <name evidence="9" type="ORF">HNR07_004690</name>
</gene>
<feature type="transmembrane region" description="Helical" evidence="7">
    <location>
        <begin position="345"/>
        <end position="365"/>
    </location>
</feature>
<feature type="transmembrane region" description="Helical" evidence="7">
    <location>
        <begin position="12"/>
        <end position="34"/>
    </location>
</feature>
<keyword evidence="10" id="KW-1185">Reference proteome</keyword>
<keyword evidence="6 7" id="KW-0472">Membrane</keyword>
<evidence type="ECO:0000313" key="10">
    <source>
        <dbReference type="Proteomes" id="UP000579647"/>
    </source>
</evidence>
<feature type="transmembrane region" description="Helical" evidence="7">
    <location>
        <begin position="40"/>
        <end position="64"/>
    </location>
</feature>
<reference evidence="9 10" key="1">
    <citation type="submission" date="2020-08" db="EMBL/GenBank/DDBJ databases">
        <title>Sequencing the genomes of 1000 actinobacteria strains.</title>
        <authorList>
            <person name="Klenk H.-P."/>
        </authorList>
    </citation>
    <scope>NUCLEOTIDE SEQUENCE [LARGE SCALE GENOMIC DNA]</scope>
    <source>
        <strain evidence="9 10">DSM 44598</strain>
    </source>
</reference>
<evidence type="ECO:0000256" key="2">
    <source>
        <dbReference type="ARBA" id="ARBA00022448"/>
    </source>
</evidence>
<dbReference type="GO" id="GO:0005886">
    <property type="term" value="C:plasma membrane"/>
    <property type="evidence" value="ECO:0007669"/>
    <property type="project" value="UniProtKB-SubCell"/>
</dbReference>
<dbReference type="RefSeq" id="WP_184366741.1">
    <property type="nucleotide sequence ID" value="NZ_BAAAKM010000055.1"/>
</dbReference>
<evidence type="ECO:0000256" key="5">
    <source>
        <dbReference type="ARBA" id="ARBA00022989"/>
    </source>
</evidence>
<dbReference type="Proteomes" id="UP000579647">
    <property type="component" value="Unassembled WGS sequence"/>
</dbReference>
<dbReference type="InterPro" id="IPR020846">
    <property type="entry name" value="MFS_dom"/>
</dbReference>
<evidence type="ECO:0000256" key="7">
    <source>
        <dbReference type="SAM" id="Phobius"/>
    </source>
</evidence>
<dbReference type="AlphaFoldDB" id="A0A840WDQ9"/>
<keyword evidence="2" id="KW-0813">Transport</keyword>
<keyword evidence="3" id="KW-1003">Cell membrane</keyword>
<feature type="domain" description="Major facilitator superfamily (MFS) profile" evidence="8">
    <location>
        <begin position="1"/>
        <end position="393"/>
    </location>
</feature>
<comment type="subcellular location">
    <subcellularLocation>
        <location evidence="1">Cell membrane</location>
        <topology evidence="1">Multi-pass membrane protein</topology>
    </subcellularLocation>
</comment>
<comment type="caution">
    <text evidence="9">The sequence shown here is derived from an EMBL/GenBank/DDBJ whole genome shotgun (WGS) entry which is preliminary data.</text>
</comment>
<dbReference type="Gene3D" id="1.20.1250.20">
    <property type="entry name" value="MFS general substrate transporter like domains"/>
    <property type="match status" value="1"/>
</dbReference>
<feature type="transmembrane region" description="Helical" evidence="7">
    <location>
        <begin position="304"/>
        <end position="324"/>
    </location>
</feature>
<accession>A0A840WDQ9</accession>
<evidence type="ECO:0000256" key="6">
    <source>
        <dbReference type="ARBA" id="ARBA00023136"/>
    </source>
</evidence>
<feature type="transmembrane region" description="Helical" evidence="7">
    <location>
        <begin position="84"/>
        <end position="108"/>
    </location>
</feature>
<dbReference type="InterPro" id="IPR036259">
    <property type="entry name" value="MFS_trans_sf"/>
</dbReference>
<sequence length="411" mass="42878">MRLGPEFGRIWLGNASSNLADGVTFVALPLLAAMVTQNPLAVAGLTVAYTVPRVLAVLGIGVLVDRADRRRLLYLSNFSRAVVFGLLTVLVALDLASLVVLYLVFAVMGVVETVSDSSAFAVLPQAVRPQGLDRANSRIAGTQIVVDEFVGPPLGGFLFAAAALAPSAVNTLAFLAAGVAYYSLRGDYRQAEGPRESVLSEVREGAVWVWRSPVVRTLVVISALASVAYMIPFSYLVLYSGQVLGLGPTGYGLLLSASAVGGLVGAWIAERVRARWGYHRSITGALLTGALAFAAVPLTDHAGVVAVLLAVYVGHAVVWNVLAASVRQKATPARLMGRAGSVNRLLGMSGLALGALMGGTLASVFGLRPPFLVAGALFLVAVAVCVLAGPRFRAWEAEQESGEPAAEGEER</sequence>
<evidence type="ECO:0000256" key="4">
    <source>
        <dbReference type="ARBA" id="ARBA00022692"/>
    </source>
</evidence>
<feature type="transmembrane region" description="Helical" evidence="7">
    <location>
        <begin position="250"/>
        <end position="269"/>
    </location>
</feature>
<dbReference type="EMBL" id="JACHDO010000001">
    <property type="protein sequence ID" value="MBB5493553.1"/>
    <property type="molecule type" value="Genomic_DNA"/>
</dbReference>
<keyword evidence="4 7" id="KW-0812">Transmembrane</keyword>